<dbReference type="AntiFam" id="ANF00135">
    <property type="entry name" value="Shadow ORF (opposite gmr)"/>
</dbReference>
<protein>
    <submittedName>
        <fullName evidence="1">Uncharacterized protein</fullName>
    </submittedName>
</protein>
<accession>A0A1J5Q5X6</accession>
<comment type="caution">
    <text evidence="1">The sequence shown here is derived from an EMBL/GenBank/DDBJ whole genome shotgun (WGS) entry which is preliminary data.</text>
</comment>
<sequence length="106" mass="11166">MIPANQRFGADDFPGPHVHLGLIEQAEFVAFESLLDGFELQPMLLHSQVMLGVEQVVAVATRLLGLIHRLVGVPQQGVGIGVVQRVDGNAAAGADGYALAVEQIGL</sequence>
<name>A0A1J5Q5X6_9ZZZZ</name>
<dbReference type="EMBL" id="MLJW01001281">
    <property type="protein sequence ID" value="OIQ79070.1"/>
    <property type="molecule type" value="Genomic_DNA"/>
</dbReference>
<dbReference type="AlphaFoldDB" id="A0A1J5Q5X6"/>
<organism evidence="1">
    <name type="scientific">mine drainage metagenome</name>
    <dbReference type="NCBI Taxonomy" id="410659"/>
    <lineage>
        <taxon>unclassified sequences</taxon>
        <taxon>metagenomes</taxon>
        <taxon>ecological metagenomes</taxon>
    </lineage>
</organism>
<gene>
    <name evidence="1" type="ORF">GALL_392120</name>
</gene>
<evidence type="ECO:0000313" key="1">
    <source>
        <dbReference type="EMBL" id="OIQ79070.1"/>
    </source>
</evidence>
<reference evidence="1" key="1">
    <citation type="submission" date="2016-10" db="EMBL/GenBank/DDBJ databases">
        <title>Sequence of Gallionella enrichment culture.</title>
        <authorList>
            <person name="Poehlein A."/>
            <person name="Muehling M."/>
            <person name="Daniel R."/>
        </authorList>
    </citation>
    <scope>NUCLEOTIDE SEQUENCE</scope>
</reference>
<proteinExistence type="predicted"/>